<keyword evidence="2" id="KW-1185">Reference proteome</keyword>
<protein>
    <recommendedName>
        <fullName evidence="3">DUF3326 domain-containing protein</fullName>
    </recommendedName>
</protein>
<dbReference type="AlphaFoldDB" id="A0AAV8V4B2"/>
<dbReference type="EMBL" id="JAMWBK010000001">
    <property type="protein sequence ID" value="KAJ8909076.1"/>
    <property type="molecule type" value="Genomic_DNA"/>
</dbReference>
<gene>
    <name evidence="1" type="ORF">NDN08_005773</name>
</gene>
<dbReference type="Proteomes" id="UP001157974">
    <property type="component" value="Unassembled WGS sequence"/>
</dbReference>
<name>A0AAV8V4B2_9RHOD</name>
<dbReference type="PANTHER" id="PTHR36891:SF1">
    <property type="entry name" value="OS01G0127400 PROTEIN"/>
    <property type="match status" value="1"/>
</dbReference>
<evidence type="ECO:0000313" key="1">
    <source>
        <dbReference type="EMBL" id="KAJ8909076.1"/>
    </source>
</evidence>
<sequence>MIVPTGIGASIGGFAGDALPSARLLASAVDNLVTHPNVMNGAMVYWPIPNALYVEGFALDRFAAGEWALRPSRPTRSNRIGLVLDRAIKEDMRIRHLQVADAMRASLGIDVSGYAVTDKPLEVELSMTADGTSWGTLGNPDSLIACARSLVEKGCTAIAVVAVFPEEDEDHLQAYREGSAVDAIAGAEAIISHLVTRELEVPCAHAPCLQPLDASEDVSPKAAAEELGYTFLPCVLAGLSNAPQIQICSTLSSKTPSVLTAGGVNAVIVPKTACGGSGVLSLVASGAKLITVGNNTTSIDVTPESLGLPAIEVSNYLEAAGVLLADRNGILGAALDPKIRRIPNIGQ</sequence>
<organism evidence="1 2">
    <name type="scientific">Rhodosorus marinus</name>
    <dbReference type="NCBI Taxonomy" id="101924"/>
    <lineage>
        <taxon>Eukaryota</taxon>
        <taxon>Rhodophyta</taxon>
        <taxon>Stylonematophyceae</taxon>
        <taxon>Stylonematales</taxon>
        <taxon>Stylonemataceae</taxon>
        <taxon>Rhodosorus</taxon>
    </lineage>
</organism>
<comment type="caution">
    <text evidence="1">The sequence shown here is derived from an EMBL/GenBank/DDBJ whole genome shotgun (WGS) entry which is preliminary data.</text>
</comment>
<evidence type="ECO:0008006" key="3">
    <source>
        <dbReference type="Google" id="ProtNLM"/>
    </source>
</evidence>
<accession>A0AAV8V4B2</accession>
<proteinExistence type="predicted"/>
<reference evidence="1 2" key="1">
    <citation type="journal article" date="2023" name="Nat. Commun.">
        <title>Origin of minicircular mitochondrial genomes in red algae.</title>
        <authorList>
            <person name="Lee Y."/>
            <person name="Cho C.H."/>
            <person name="Lee Y.M."/>
            <person name="Park S.I."/>
            <person name="Yang J.H."/>
            <person name="West J.A."/>
            <person name="Bhattacharya D."/>
            <person name="Yoon H.S."/>
        </authorList>
    </citation>
    <scope>NUCLEOTIDE SEQUENCE [LARGE SCALE GENOMIC DNA]</scope>
    <source>
        <strain evidence="1 2">CCMP1338</strain>
        <tissue evidence="1">Whole cell</tissue>
    </source>
</reference>
<evidence type="ECO:0000313" key="2">
    <source>
        <dbReference type="Proteomes" id="UP001157974"/>
    </source>
</evidence>
<dbReference type="PANTHER" id="PTHR36891">
    <property type="entry name" value="OS01G0127400 PROTEIN"/>
    <property type="match status" value="1"/>
</dbReference>
<dbReference type="Pfam" id="PF11805">
    <property type="entry name" value="DUF3326"/>
    <property type="match status" value="1"/>
</dbReference>
<dbReference type="InterPro" id="IPR021763">
    <property type="entry name" value="DUF3326"/>
</dbReference>